<evidence type="ECO:0000313" key="2">
    <source>
        <dbReference type="Proteomes" id="UP001553161"/>
    </source>
</evidence>
<dbReference type="SUPFAM" id="SSF143011">
    <property type="entry name" value="RelE-like"/>
    <property type="match status" value="1"/>
</dbReference>
<sequence length="93" mass="10537">MIQSTKGKLIRDVLANKASKGFPSGIMKVARRKLTMLDAAGSLEDLRVPPANRLEALQGDRKGQHSIRVNDQWRFCFVWTEHGPAEVEFTDYH</sequence>
<organism evidence="1 2">
    <name type="scientific">Meridianimarinicoccus marinus</name>
    <dbReference type="NCBI Taxonomy" id="3231483"/>
    <lineage>
        <taxon>Bacteria</taxon>
        <taxon>Pseudomonadati</taxon>
        <taxon>Pseudomonadota</taxon>
        <taxon>Alphaproteobacteria</taxon>
        <taxon>Rhodobacterales</taxon>
        <taxon>Paracoccaceae</taxon>
        <taxon>Meridianimarinicoccus</taxon>
    </lineage>
</organism>
<dbReference type="Gene3D" id="3.30.2310.20">
    <property type="entry name" value="RelE-like"/>
    <property type="match status" value="1"/>
</dbReference>
<dbReference type="InterPro" id="IPR035093">
    <property type="entry name" value="RelE/ParE_toxin_dom_sf"/>
</dbReference>
<reference evidence="1 2" key="1">
    <citation type="submission" date="2024-07" db="EMBL/GenBank/DDBJ databases">
        <authorList>
            <person name="Kang M."/>
        </authorList>
    </citation>
    <scope>NUCLEOTIDE SEQUENCE [LARGE SCALE GENOMIC DNA]</scope>
    <source>
        <strain evidence="1 2">DFM31</strain>
    </source>
</reference>
<dbReference type="PANTHER" id="PTHR40266:SF2">
    <property type="entry name" value="TOXIN HIGB-1"/>
    <property type="match status" value="1"/>
</dbReference>
<keyword evidence="2" id="KW-1185">Reference proteome</keyword>
<name>A0ABV3L8Z1_9RHOB</name>
<protein>
    <submittedName>
        <fullName evidence="1">Type II toxin-antitoxin system RelE/ParE family toxin</fullName>
    </submittedName>
</protein>
<evidence type="ECO:0000313" key="1">
    <source>
        <dbReference type="EMBL" id="MEV8468011.1"/>
    </source>
</evidence>
<dbReference type="InterPro" id="IPR007711">
    <property type="entry name" value="HigB-1"/>
</dbReference>
<dbReference type="RefSeq" id="WP_366193958.1">
    <property type="nucleotide sequence ID" value="NZ_JBFBVU010000020.1"/>
</dbReference>
<dbReference type="Proteomes" id="UP001553161">
    <property type="component" value="Unassembled WGS sequence"/>
</dbReference>
<dbReference type="PANTHER" id="PTHR40266">
    <property type="entry name" value="TOXIN HIGB-1"/>
    <property type="match status" value="1"/>
</dbReference>
<accession>A0ABV3L8Z1</accession>
<proteinExistence type="predicted"/>
<dbReference type="EMBL" id="JBFBVU010000020">
    <property type="protein sequence ID" value="MEV8468011.1"/>
    <property type="molecule type" value="Genomic_DNA"/>
</dbReference>
<dbReference type="Pfam" id="PF05015">
    <property type="entry name" value="HigB-like_toxin"/>
    <property type="match status" value="1"/>
</dbReference>
<comment type="caution">
    <text evidence="1">The sequence shown here is derived from an EMBL/GenBank/DDBJ whole genome shotgun (WGS) entry which is preliminary data.</text>
</comment>
<gene>
    <name evidence="1" type="ORF">AB0T83_14640</name>
</gene>